<dbReference type="RefSeq" id="WP_109681402.1">
    <property type="nucleotide sequence ID" value="NZ_QGGP01000002.1"/>
</dbReference>
<feature type="binding site" evidence="14">
    <location>
        <begin position="80"/>
        <end position="81"/>
    </location>
    <ligand>
        <name>NAD(+)</name>
        <dbReference type="ChEBI" id="CHEBI:57540"/>
    </ligand>
</feature>
<dbReference type="CDD" id="cd17748">
    <property type="entry name" value="BRCT_DNA_ligase_like"/>
    <property type="match status" value="1"/>
</dbReference>
<dbReference type="InterPro" id="IPR001357">
    <property type="entry name" value="BRCT_dom"/>
</dbReference>
<dbReference type="FunFam" id="1.10.150.20:FF:000006">
    <property type="entry name" value="DNA ligase"/>
    <property type="match status" value="1"/>
</dbReference>
<dbReference type="Pfam" id="PF03119">
    <property type="entry name" value="DNA_ligase_ZBD"/>
    <property type="match status" value="1"/>
</dbReference>
<dbReference type="SUPFAM" id="SSF52113">
    <property type="entry name" value="BRCT domain"/>
    <property type="match status" value="1"/>
</dbReference>
<dbReference type="GO" id="GO:0006281">
    <property type="term" value="P:DNA repair"/>
    <property type="evidence" value="ECO:0007669"/>
    <property type="project" value="UniProtKB-KW"/>
</dbReference>
<comment type="catalytic activity">
    <reaction evidence="12 14">
        <text>NAD(+) + (deoxyribonucleotide)n-3'-hydroxyl + 5'-phospho-(deoxyribonucleotide)m = (deoxyribonucleotide)n+m + AMP + beta-nicotinamide D-nucleotide.</text>
        <dbReference type="EC" id="6.5.1.2"/>
    </reaction>
</comment>
<dbReference type="InterPro" id="IPR036420">
    <property type="entry name" value="BRCT_dom_sf"/>
</dbReference>
<dbReference type="Gene3D" id="3.40.50.10190">
    <property type="entry name" value="BRCT domain"/>
    <property type="match status" value="1"/>
</dbReference>
<dbReference type="SMART" id="SM00532">
    <property type="entry name" value="LIGANc"/>
    <property type="match status" value="1"/>
</dbReference>
<evidence type="ECO:0000313" key="16">
    <source>
        <dbReference type="EMBL" id="PWK19499.1"/>
    </source>
</evidence>
<keyword evidence="14" id="KW-0464">Manganese</keyword>
<evidence type="ECO:0000256" key="6">
    <source>
        <dbReference type="ARBA" id="ARBA00022723"/>
    </source>
</evidence>
<dbReference type="Gene3D" id="1.10.287.610">
    <property type="entry name" value="Helix hairpin bin"/>
    <property type="match status" value="1"/>
</dbReference>
<dbReference type="InterPro" id="IPR012340">
    <property type="entry name" value="NA-bd_OB-fold"/>
</dbReference>
<keyword evidence="9 14" id="KW-0460">Magnesium</keyword>
<dbReference type="NCBIfam" id="NF005932">
    <property type="entry name" value="PRK07956.1"/>
    <property type="match status" value="1"/>
</dbReference>
<dbReference type="PANTHER" id="PTHR23389:SF9">
    <property type="entry name" value="DNA LIGASE"/>
    <property type="match status" value="1"/>
</dbReference>
<dbReference type="InterPro" id="IPR004149">
    <property type="entry name" value="Znf_DNAligase_C4"/>
</dbReference>
<dbReference type="OrthoDB" id="9759736at2"/>
<reference evidence="16 17" key="1">
    <citation type="submission" date="2018-05" db="EMBL/GenBank/DDBJ databases">
        <title>Genomic Encyclopedia of Archaeal and Bacterial Type Strains, Phase II (KMG-II): from individual species to whole genera.</title>
        <authorList>
            <person name="Goeker M."/>
        </authorList>
    </citation>
    <scope>NUCLEOTIDE SEQUENCE [LARGE SCALE GENOMIC DNA]</scope>
    <source>
        <strain evidence="16 17">DSM 22637</strain>
    </source>
</reference>
<dbReference type="InterPro" id="IPR041663">
    <property type="entry name" value="DisA/LigA_HHH"/>
</dbReference>
<feature type="binding site" evidence="14">
    <location>
        <position position="284"/>
    </location>
    <ligand>
        <name>NAD(+)</name>
        <dbReference type="ChEBI" id="CHEBI:57540"/>
    </ligand>
</feature>
<evidence type="ECO:0000256" key="12">
    <source>
        <dbReference type="ARBA" id="ARBA00034005"/>
    </source>
</evidence>
<dbReference type="Pfam" id="PF00533">
    <property type="entry name" value="BRCT"/>
    <property type="match status" value="1"/>
</dbReference>
<dbReference type="GO" id="GO:0046872">
    <property type="term" value="F:metal ion binding"/>
    <property type="evidence" value="ECO:0007669"/>
    <property type="project" value="UniProtKB-KW"/>
</dbReference>
<dbReference type="FunFam" id="1.10.287.610:FF:000002">
    <property type="entry name" value="DNA ligase"/>
    <property type="match status" value="1"/>
</dbReference>
<dbReference type="EC" id="6.5.1.2" evidence="2 14"/>
<evidence type="ECO:0000313" key="17">
    <source>
        <dbReference type="Proteomes" id="UP000245430"/>
    </source>
</evidence>
<dbReference type="Pfam" id="PF01653">
    <property type="entry name" value="DNA_ligase_aden"/>
    <property type="match status" value="1"/>
</dbReference>
<dbReference type="Gene3D" id="3.30.470.30">
    <property type="entry name" value="DNA ligase/mRNA capping enzyme"/>
    <property type="match status" value="1"/>
</dbReference>
<keyword evidence="5 14" id="KW-0235">DNA replication</keyword>
<feature type="active site" description="N6-AMP-lysine intermediate" evidence="14">
    <location>
        <position position="112"/>
    </location>
</feature>
<dbReference type="FunFam" id="2.40.50.140:FF:000012">
    <property type="entry name" value="DNA ligase"/>
    <property type="match status" value="1"/>
</dbReference>
<dbReference type="Proteomes" id="UP000245430">
    <property type="component" value="Unassembled WGS sequence"/>
</dbReference>
<gene>
    <name evidence="14" type="primary">ligA</name>
    <name evidence="16" type="ORF">LX78_00846</name>
</gene>
<dbReference type="InterPro" id="IPR013840">
    <property type="entry name" value="DNAligase_N"/>
</dbReference>
<evidence type="ECO:0000256" key="13">
    <source>
        <dbReference type="ARBA" id="ARBA00060881"/>
    </source>
</evidence>
<comment type="cofactor">
    <cofactor evidence="14">
        <name>Mg(2+)</name>
        <dbReference type="ChEBI" id="CHEBI:18420"/>
    </cofactor>
    <cofactor evidence="14">
        <name>Mn(2+)</name>
        <dbReference type="ChEBI" id="CHEBI:29035"/>
    </cofactor>
</comment>
<feature type="binding site" evidence="14">
    <location>
        <begin position="31"/>
        <end position="35"/>
    </location>
    <ligand>
        <name>NAD(+)</name>
        <dbReference type="ChEBI" id="CHEBI:57540"/>
    </ligand>
</feature>
<feature type="binding site" evidence="14">
    <location>
        <position position="308"/>
    </location>
    <ligand>
        <name>NAD(+)</name>
        <dbReference type="ChEBI" id="CHEBI:57540"/>
    </ligand>
</feature>
<evidence type="ECO:0000259" key="15">
    <source>
        <dbReference type="PROSITE" id="PS50172"/>
    </source>
</evidence>
<sequence>MTVKENIQQLREELRKHNYNYYVLDNPTISDYEFDIKLNELLKLEKDHPEFFDVNSPTQRVGGQITKNFETVAHEHRMYSLDNSYSKEDLLDWETRIKKLVDGELQFTCELKYDGASISLTYLYGNLERAVTRGDGFQGDNVTANVKTIKSVPLQLKGEYPDKFDIRGEIVLPWDGFNKMNEERIEIGEEPYRNPRNTASGSLKLQDSSEVAKRPLECLLYNITGTNLDIETQFESLEKARSWGFKVPQAAKLVNSIDAVLEFINYWDVHRHNLPYETDGVVIKVNNLQQQEELGYTAKAPRWAIAYKFKAEQVSTRLNEITYQVGRTGAITPVANLEPVELAGTTVKRASLHNADQIEKLDIRVGDEVFVEKGGEIIPKIIAVDLSKRPDNSQPTQYITHCPECETELVRTEGEAQHYCPNYNGCKPQIIGRIQHFISRKAMDIEGLGGETVALLVNEGLINNYSDLYELTKEQVIPLERMADKSADNLINGIEQSKKIPFERVLYALGIRYVGETVAKKLAKHYKSIDAIAEAKHEDLINVDEIGVKIAESVIEFFNSDTSRAIITRLKNFGVQLEISAEKLANQTNKLEGNIFVVSGVFHVVSRNELKKLIEDNGGKVSSSISSKTNYIVAGDNMGPSKKDKAEKLNISIISEQDFLNMIQ</sequence>
<feature type="binding site" evidence="14">
    <location>
        <position position="405"/>
    </location>
    <ligand>
        <name>Zn(2+)</name>
        <dbReference type="ChEBI" id="CHEBI:29105"/>
    </ligand>
</feature>
<keyword evidence="4 14" id="KW-0436">Ligase</keyword>
<dbReference type="Gene3D" id="6.20.10.30">
    <property type="match status" value="1"/>
</dbReference>
<dbReference type="PROSITE" id="PS01056">
    <property type="entry name" value="DNA_LIGASE_N2"/>
    <property type="match status" value="1"/>
</dbReference>
<feature type="binding site" evidence="14">
    <location>
        <position position="426"/>
    </location>
    <ligand>
        <name>Zn(2+)</name>
        <dbReference type="ChEBI" id="CHEBI:29105"/>
    </ligand>
</feature>
<keyword evidence="8 14" id="KW-0862">Zinc</keyword>
<dbReference type="GO" id="GO:0006260">
    <property type="term" value="P:DNA replication"/>
    <property type="evidence" value="ECO:0007669"/>
    <property type="project" value="UniProtKB-KW"/>
</dbReference>
<keyword evidence="17" id="KW-1185">Reference proteome</keyword>
<dbReference type="InterPro" id="IPR033136">
    <property type="entry name" value="DNA_ligase_CS"/>
</dbReference>
<comment type="caution">
    <text evidence="16">The sequence shown here is derived from an EMBL/GenBank/DDBJ whole genome shotgun (WGS) entry which is preliminary data.</text>
</comment>
<keyword evidence="10 14" id="KW-0520">NAD</keyword>
<proteinExistence type="inferred from homology"/>
<dbReference type="GO" id="GO:0003911">
    <property type="term" value="F:DNA ligase (NAD+) activity"/>
    <property type="evidence" value="ECO:0007669"/>
    <property type="project" value="UniProtKB-UniRule"/>
</dbReference>
<dbReference type="CDD" id="cd00114">
    <property type="entry name" value="LIGANc"/>
    <property type="match status" value="1"/>
</dbReference>
<dbReference type="InterPro" id="IPR013839">
    <property type="entry name" value="DNAligase_adenylation"/>
</dbReference>
<dbReference type="GO" id="GO:0003677">
    <property type="term" value="F:DNA binding"/>
    <property type="evidence" value="ECO:0007669"/>
    <property type="project" value="InterPro"/>
</dbReference>
<evidence type="ECO:0000256" key="5">
    <source>
        <dbReference type="ARBA" id="ARBA00022705"/>
    </source>
</evidence>
<dbReference type="InterPro" id="IPR010994">
    <property type="entry name" value="RuvA_2-like"/>
</dbReference>
<dbReference type="Pfam" id="PF22745">
    <property type="entry name" value="Nlig-Ia"/>
    <property type="match status" value="1"/>
</dbReference>
<feature type="binding site" evidence="14">
    <location>
        <position position="169"/>
    </location>
    <ligand>
        <name>NAD(+)</name>
        <dbReference type="ChEBI" id="CHEBI:57540"/>
    </ligand>
</feature>
<dbReference type="NCBIfam" id="TIGR00575">
    <property type="entry name" value="dnlj"/>
    <property type="match status" value="1"/>
</dbReference>
<feature type="domain" description="BRCT" evidence="15">
    <location>
        <begin position="586"/>
        <end position="664"/>
    </location>
</feature>
<comment type="similarity">
    <text evidence="13 14">Belongs to the NAD-dependent DNA ligase family. LigA subfamily.</text>
</comment>
<feature type="binding site" evidence="14">
    <location>
        <position position="402"/>
    </location>
    <ligand>
        <name>Zn(2+)</name>
        <dbReference type="ChEBI" id="CHEBI:29105"/>
    </ligand>
</feature>
<dbReference type="FunFam" id="1.10.150.20:FF:000007">
    <property type="entry name" value="DNA ligase"/>
    <property type="match status" value="1"/>
</dbReference>
<dbReference type="Pfam" id="PF12826">
    <property type="entry name" value="HHH_2"/>
    <property type="match status" value="1"/>
</dbReference>
<evidence type="ECO:0000256" key="9">
    <source>
        <dbReference type="ARBA" id="ARBA00022842"/>
    </source>
</evidence>
<dbReference type="SMART" id="SM00278">
    <property type="entry name" value="HhH1"/>
    <property type="match status" value="4"/>
</dbReference>
<keyword evidence="7 14" id="KW-0227">DNA damage</keyword>
<keyword evidence="6 14" id="KW-0479">Metal-binding</keyword>
<evidence type="ECO:0000256" key="8">
    <source>
        <dbReference type="ARBA" id="ARBA00022833"/>
    </source>
</evidence>
<dbReference type="GO" id="GO:0005829">
    <property type="term" value="C:cytosol"/>
    <property type="evidence" value="ECO:0007669"/>
    <property type="project" value="TreeGrafter"/>
</dbReference>
<evidence type="ECO:0000256" key="14">
    <source>
        <dbReference type="HAMAP-Rule" id="MF_01588"/>
    </source>
</evidence>
<dbReference type="Gene3D" id="2.40.50.140">
    <property type="entry name" value="Nucleic acid-binding proteins"/>
    <property type="match status" value="1"/>
</dbReference>
<dbReference type="PROSITE" id="PS50172">
    <property type="entry name" value="BRCT"/>
    <property type="match status" value="1"/>
</dbReference>
<comment type="function">
    <text evidence="1 14">DNA ligase that catalyzes the formation of phosphodiester linkages between 5'-phosphoryl and 3'-hydroxyl groups in double-stranded DNA using NAD as a coenzyme and as the energy source for the reaction. It is essential for DNA replication and repair of damaged DNA.</text>
</comment>
<dbReference type="SUPFAM" id="SSF47781">
    <property type="entry name" value="RuvA domain 2-like"/>
    <property type="match status" value="1"/>
</dbReference>
<dbReference type="SUPFAM" id="SSF56091">
    <property type="entry name" value="DNA ligase/mRNA capping enzyme, catalytic domain"/>
    <property type="match status" value="1"/>
</dbReference>
<evidence type="ECO:0000256" key="4">
    <source>
        <dbReference type="ARBA" id="ARBA00022598"/>
    </source>
</evidence>
<dbReference type="InterPro" id="IPR004150">
    <property type="entry name" value="NAD_DNA_ligase_OB"/>
</dbReference>
<keyword evidence="11 14" id="KW-0234">DNA repair</keyword>
<dbReference type="FunFam" id="3.30.470.30:FF:000001">
    <property type="entry name" value="DNA ligase"/>
    <property type="match status" value="1"/>
</dbReference>
<accession>A0A316DQQ9</accession>
<evidence type="ECO:0000256" key="2">
    <source>
        <dbReference type="ARBA" id="ARBA00012722"/>
    </source>
</evidence>
<dbReference type="HAMAP" id="MF_01588">
    <property type="entry name" value="DNA_ligase_A"/>
    <property type="match status" value="1"/>
</dbReference>
<feature type="binding site" evidence="14">
    <location>
        <position position="420"/>
    </location>
    <ligand>
        <name>Zn(2+)</name>
        <dbReference type="ChEBI" id="CHEBI:29105"/>
    </ligand>
</feature>
<dbReference type="EMBL" id="QGGP01000002">
    <property type="protein sequence ID" value="PWK19499.1"/>
    <property type="molecule type" value="Genomic_DNA"/>
</dbReference>
<evidence type="ECO:0000256" key="11">
    <source>
        <dbReference type="ARBA" id="ARBA00023204"/>
    </source>
</evidence>
<dbReference type="SUPFAM" id="SSF50249">
    <property type="entry name" value="Nucleic acid-binding proteins"/>
    <property type="match status" value="1"/>
</dbReference>
<evidence type="ECO:0000256" key="1">
    <source>
        <dbReference type="ARBA" id="ARBA00004067"/>
    </source>
</evidence>
<protein>
    <recommendedName>
        <fullName evidence="3 14">DNA ligase</fullName>
        <ecNumber evidence="2 14">6.5.1.2</ecNumber>
    </recommendedName>
    <alternativeName>
        <fullName evidence="14">Polydeoxyribonucleotide synthase [NAD(+)]</fullName>
    </alternativeName>
</protein>
<dbReference type="PIRSF" id="PIRSF001604">
    <property type="entry name" value="LigA"/>
    <property type="match status" value="1"/>
</dbReference>
<evidence type="ECO:0000256" key="10">
    <source>
        <dbReference type="ARBA" id="ARBA00023027"/>
    </source>
</evidence>
<dbReference type="InterPro" id="IPR001679">
    <property type="entry name" value="DNA_ligase"/>
</dbReference>
<name>A0A316DQQ9_9FLAO</name>
<dbReference type="Pfam" id="PF03120">
    <property type="entry name" value="OB_DNA_ligase"/>
    <property type="match status" value="1"/>
</dbReference>
<dbReference type="PANTHER" id="PTHR23389">
    <property type="entry name" value="CHROMOSOME TRANSMISSION FIDELITY FACTOR 18"/>
    <property type="match status" value="1"/>
</dbReference>
<dbReference type="InterPro" id="IPR003583">
    <property type="entry name" value="Hlx-hairpin-Hlx_DNA-bd_motif"/>
</dbReference>
<feature type="binding site" evidence="14">
    <location>
        <position position="110"/>
    </location>
    <ligand>
        <name>NAD(+)</name>
        <dbReference type="ChEBI" id="CHEBI:57540"/>
    </ligand>
</feature>
<evidence type="ECO:0000256" key="7">
    <source>
        <dbReference type="ARBA" id="ARBA00022763"/>
    </source>
</evidence>
<dbReference type="AlphaFoldDB" id="A0A316DQQ9"/>
<dbReference type="SMART" id="SM00292">
    <property type="entry name" value="BRCT"/>
    <property type="match status" value="1"/>
</dbReference>
<dbReference type="Gene3D" id="1.10.150.20">
    <property type="entry name" value="5' to 3' exonuclease, C-terminal subdomain"/>
    <property type="match status" value="2"/>
</dbReference>
<evidence type="ECO:0000256" key="3">
    <source>
        <dbReference type="ARBA" id="ARBA00013308"/>
    </source>
</evidence>
<feature type="binding site" evidence="14">
    <location>
        <position position="133"/>
    </location>
    <ligand>
        <name>NAD(+)</name>
        <dbReference type="ChEBI" id="CHEBI:57540"/>
    </ligand>
</feature>
<organism evidence="16 17">
    <name type="scientific">Xanthomarina spongicola</name>
    <dbReference type="NCBI Taxonomy" id="570520"/>
    <lineage>
        <taxon>Bacteria</taxon>
        <taxon>Pseudomonadati</taxon>
        <taxon>Bacteroidota</taxon>
        <taxon>Flavobacteriia</taxon>
        <taxon>Flavobacteriales</taxon>
        <taxon>Flavobacteriaceae</taxon>
        <taxon>Xanthomarina</taxon>
    </lineage>
</organism>